<dbReference type="Ensembl" id="ENSCSAVT00000005502.1">
    <property type="protein sequence ID" value="ENSCSAVP00000005430.1"/>
    <property type="gene ID" value="ENSCSAVG00000003248.1"/>
</dbReference>
<reference evidence="2" key="3">
    <citation type="submission" date="2025-09" db="UniProtKB">
        <authorList>
            <consortium name="Ensembl"/>
        </authorList>
    </citation>
    <scope>IDENTIFICATION</scope>
</reference>
<name>H2YJD1_CIOSA</name>
<proteinExistence type="predicted"/>
<dbReference type="PANTHER" id="PTHR20003:SF7">
    <property type="entry name" value="SGNH DOMAIN-CONTAINING PROTEIN"/>
    <property type="match status" value="1"/>
</dbReference>
<dbReference type="OMA" id="HEGFSAN"/>
<dbReference type="AlphaFoldDB" id="H2YJD1"/>
<dbReference type="eggNOG" id="ENOG502SR5P">
    <property type="taxonomic scope" value="Eukaryota"/>
</dbReference>
<keyword evidence="1" id="KW-0812">Transmembrane</keyword>
<keyword evidence="1" id="KW-0472">Membrane</keyword>
<reference evidence="2" key="2">
    <citation type="submission" date="2025-08" db="UniProtKB">
        <authorList>
            <consortium name="Ensembl"/>
        </authorList>
    </citation>
    <scope>IDENTIFICATION</scope>
</reference>
<dbReference type="SUPFAM" id="SSF52266">
    <property type="entry name" value="SGNH hydrolase"/>
    <property type="match status" value="1"/>
</dbReference>
<evidence type="ECO:0000313" key="3">
    <source>
        <dbReference type="Proteomes" id="UP000007875"/>
    </source>
</evidence>
<protein>
    <submittedName>
        <fullName evidence="2">Uncharacterized protein</fullName>
    </submittedName>
</protein>
<reference evidence="3" key="1">
    <citation type="submission" date="2003-08" db="EMBL/GenBank/DDBJ databases">
        <authorList>
            <person name="Birren B."/>
            <person name="Nusbaum C."/>
            <person name="Abebe A."/>
            <person name="Abouelleil A."/>
            <person name="Adekoya E."/>
            <person name="Ait-zahra M."/>
            <person name="Allen N."/>
            <person name="Allen T."/>
            <person name="An P."/>
            <person name="Anderson M."/>
            <person name="Anderson S."/>
            <person name="Arachchi H."/>
            <person name="Armbruster J."/>
            <person name="Bachantsang P."/>
            <person name="Baldwin J."/>
            <person name="Barry A."/>
            <person name="Bayul T."/>
            <person name="Blitshsteyn B."/>
            <person name="Bloom T."/>
            <person name="Blye J."/>
            <person name="Boguslavskiy L."/>
            <person name="Borowsky M."/>
            <person name="Boukhgalter B."/>
            <person name="Brunache A."/>
            <person name="Butler J."/>
            <person name="Calixte N."/>
            <person name="Calvo S."/>
            <person name="Camarata J."/>
            <person name="Campo K."/>
            <person name="Chang J."/>
            <person name="Cheshatsang Y."/>
            <person name="Citroen M."/>
            <person name="Collymore A."/>
            <person name="Considine T."/>
            <person name="Cook A."/>
            <person name="Cooke P."/>
            <person name="Corum B."/>
            <person name="Cuomo C."/>
            <person name="David R."/>
            <person name="Dawoe T."/>
            <person name="Degray S."/>
            <person name="Dodge S."/>
            <person name="Dooley K."/>
            <person name="Dorje P."/>
            <person name="Dorjee K."/>
            <person name="Dorris L."/>
            <person name="Duffey N."/>
            <person name="Dupes A."/>
            <person name="Elkins T."/>
            <person name="Engels R."/>
            <person name="Erickson J."/>
            <person name="Farina A."/>
            <person name="Faro S."/>
            <person name="Ferreira P."/>
            <person name="Fischer H."/>
            <person name="Fitzgerald M."/>
            <person name="Foley K."/>
            <person name="Gage D."/>
            <person name="Galagan J."/>
            <person name="Gearin G."/>
            <person name="Gnerre S."/>
            <person name="Gnirke A."/>
            <person name="Goyette A."/>
            <person name="Graham J."/>
            <person name="Grandbois E."/>
            <person name="Gyaltsen K."/>
            <person name="Hafez N."/>
            <person name="Hagopian D."/>
            <person name="Hagos B."/>
            <person name="Hall J."/>
            <person name="Hatcher B."/>
            <person name="Heller A."/>
            <person name="Higgins H."/>
            <person name="Honan T."/>
            <person name="Horn A."/>
            <person name="Houde N."/>
            <person name="Hughes L."/>
            <person name="Hulme W."/>
            <person name="Husby E."/>
            <person name="Iliev I."/>
            <person name="Jaffe D."/>
            <person name="Jones C."/>
            <person name="Kamal M."/>
            <person name="Kamat A."/>
            <person name="Kamvysselis M."/>
            <person name="Karlsson E."/>
            <person name="Kells C."/>
            <person name="Kieu A."/>
            <person name="Kisner P."/>
            <person name="Kodira C."/>
            <person name="Kulbokas E."/>
            <person name="Labutti K."/>
            <person name="Lama D."/>
            <person name="Landers T."/>
            <person name="Leger J."/>
            <person name="Levine S."/>
            <person name="Lewis D."/>
            <person name="Lewis T."/>
            <person name="Lindblad-toh K."/>
            <person name="Liu X."/>
            <person name="Lokyitsang T."/>
            <person name="Lokyitsang Y."/>
            <person name="Lucien O."/>
            <person name="Lui A."/>
            <person name="Ma L.J."/>
            <person name="Mabbitt R."/>
            <person name="Macdonald J."/>
            <person name="Maclean C."/>
            <person name="Major J."/>
            <person name="Manning J."/>
            <person name="Marabella R."/>
            <person name="Maru K."/>
            <person name="Matthews C."/>
            <person name="Mauceli E."/>
            <person name="Mccarthy M."/>
            <person name="Mcdonough S."/>
            <person name="Mcghee T."/>
            <person name="Meldrim J."/>
            <person name="Meneus L."/>
            <person name="Mesirov J."/>
            <person name="Mihalev A."/>
            <person name="Mihova T."/>
            <person name="Mikkelsen T."/>
            <person name="Mlenga V."/>
            <person name="Moru K."/>
            <person name="Mozes J."/>
            <person name="Mulrain L."/>
            <person name="Munson G."/>
            <person name="Naylor J."/>
            <person name="Newes C."/>
            <person name="Nguyen C."/>
            <person name="Nguyen N."/>
            <person name="Nguyen T."/>
            <person name="Nicol R."/>
            <person name="Nielsen C."/>
            <person name="Nizzari M."/>
            <person name="Norbu C."/>
            <person name="Norbu N."/>
            <person name="O'donnell P."/>
            <person name="Okoawo O."/>
            <person name="O'leary S."/>
            <person name="Omotosho B."/>
            <person name="O'neill K."/>
            <person name="Osman S."/>
            <person name="Parker S."/>
            <person name="Perrin D."/>
            <person name="Phunkhang P."/>
            <person name="Piqani B."/>
            <person name="Purcell S."/>
            <person name="Rachupka T."/>
            <person name="Ramasamy U."/>
            <person name="Rameau R."/>
            <person name="Ray V."/>
            <person name="Raymond C."/>
            <person name="Retta R."/>
            <person name="Richardson S."/>
            <person name="Rise C."/>
            <person name="Rodriguez J."/>
            <person name="Rogers J."/>
            <person name="Rogov P."/>
            <person name="Rutman M."/>
            <person name="Schupbach R."/>
            <person name="Seaman C."/>
            <person name="Settipalli S."/>
            <person name="Sharpe T."/>
            <person name="Sheridan J."/>
            <person name="Sherpa N."/>
            <person name="Shi J."/>
            <person name="Smirnov S."/>
            <person name="Smith C."/>
            <person name="Sougnez C."/>
            <person name="Spencer B."/>
            <person name="Stalker J."/>
            <person name="Stange-thomann N."/>
            <person name="Stavropoulos S."/>
            <person name="Stetson K."/>
            <person name="Stone C."/>
            <person name="Stone S."/>
            <person name="Stubbs M."/>
            <person name="Talamas J."/>
            <person name="Tchuinga P."/>
            <person name="Tenzing P."/>
            <person name="Tesfaye S."/>
            <person name="Theodore J."/>
            <person name="Thoulutsang Y."/>
            <person name="Topham K."/>
            <person name="Towey S."/>
            <person name="Tsamla T."/>
            <person name="Tsomo N."/>
            <person name="Vallee D."/>
            <person name="Vassiliev H."/>
            <person name="Venkataraman V."/>
            <person name="Vinson J."/>
            <person name="Vo A."/>
            <person name="Wade C."/>
            <person name="Wang S."/>
            <person name="Wangchuk T."/>
            <person name="Wangdi T."/>
            <person name="Whittaker C."/>
            <person name="Wilkinson J."/>
            <person name="Wu Y."/>
            <person name="Wyman D."/>
            <person name="Yadav S."/>
            <person name="Yang S."/>
            <person name="Yang X."/>
            <person name="Yeager S."/>
            <person name="Yee E."/>
            <person name="Young G."/>
            <person name="Zainoun J."/>
            <person name="Zembeck L."/>
            <person name="Zimmer A."/>
            <person name="Zody M."/>
            <person name="Lander E."/>
        </authorList>
    </citation>
    <scope>NUCLEOTIDE SEQUENCE [LARGE SCALE GENOMIC DNA]</scope>
</reference>
<evidence type="ECO:0000256" key="1">
    <source>
        <dbReference type="SAM" id="Phobius"/>
    </source>
</evidence>
<evidence type="ECO:0000313" key="2">
    <source>
        <dbReference type="Ensembl" id="ENSCSAVP00000005430.1"/>
    </source>
</evidence>
<dbReference type="STRING" id="51511.ENSCSAVP00000005430"/>
<dbReference type="PANTHER" id="PTHR20003">
    <property type="entry name" value="GLYCOPROTEIN-RELATED"/>
    <property type="match status" value="1"/>
</dbReference>
<dbReference type="GeneTree" id="ENSGT00530000065380"/>
<dbReference type="Proteomes" id="UP000007875">
    <property type="component" value="Unassembled WGS sequence"/>
</dbReference>
<dbReference type="HOGENOM" id="CLU_034888_0_0_1"/>
<sequence length="451" mass="51764">MDFLPRSCHKSIIMNTGTKIIRKVFLCCAVIVFLWLACFRQKRPLKLVFDEVPFIHYKPQQTVSASQTDFLTQPTIRSYCQNIYKNITDGWWRKRTYNGIESDVDKLDKLLRYFRQEHEGFSANPYRDDLRCGFNIALCPWYECLRWKNDASAWCDHRSDLSCCSDKYKGKCVTRDQCIGGSSVNLAEYVHADTSDWVVKDTRCKMVMHSQASACSLLRNANVKSIGFVGNSLLRNIHSAMLDLLTDNFYNGSVKAGEIYPETKKRCVNQIKSMDIYCLAETMATSSEKLPHPGICRGLVDTRIYLEMFWLAEYGEELKEHAKSKMDKEGTYLFLGIGLHDQSNPTLVTQQYLKPTLELLKGHTWPKVRWVTTVRSGIFKPPNYVTNHGNDEKIAHFDREVATFCDRYGVPSVNLTKVTSGVWSQDGQHYGQGVNVVKAQIILNLIAEEYK</sequence>
<accession>H2YJD1</accession>
<keyword evidence="3" id="KW-1185">Reference proteome</keyword>
<organism evidence="2 3">
    <name type="scientific">Ciona savignyi</name>
    <name type="common">Pacific transparent sea squirt</name>
    <dbReference type="NCBI Taxonomy" id="51511"/>
    <lineage>
        <taxon>Eukaryota</taxon>
        <taxon>Metazoa</taxon>
        <taxon>Chordata</taxon>
        <taxon>Tunicata</taxon>
        <taxon>Ascidiacea</taxon>
        <taxon>Phlebobranchia</taxon>
        <taxon>Cionidae</taxon>
        <taxon>Ciona</taxon>
    </lineage>
</organism>
<feature type="transmembrane region" description="Helical" evidence="1">
    <location>
        <begin position="20"/>
        <end position="39"/>
    </location>
</feature>
<keyword evidence="1" id="KW-1133">Transmembrane helix</keyword>
<dbReference type="InParanoid" id="H2YJD1"/>